<reference evidence="18 19" key="1">
    <citation type="submission" date="2019-07" db="EMBL/GenBank/DDBJ databases">
        <title>Paenibacillus thiaminolyticus NRRL B-4156.</title>
        <authorList>
            <person name="Hehnly C."/>
            <person name="Zhang L."/>
        </authorList>
    </citation>
    <scope>NUCLEOTIDE SEQUENCE [LARGE SCALE GENOMIC DNA]</scope>
    <source>
        <strain evidence="18 19">NRRL B-4156</strain>
    </source>
</reference>
<comment type="subcellular location">
    <subcellularLocation>
        <location evidence="5">Cytoplasm</location>
    </subcellularLocation>
</comment>
<comment type="similarity">
    <text evidence="6">Belongs to the SMP-30/CGR1 family.</text>
</comment>
<dbReference type="AlphaFoldDB" id="A0AAP9DYT7"/>
<dbReference type="InterPro" id="IPR011042">
    <property type="entry name" value="6-blade_b-propeller_TolB-like"/>
</dbReference>
<feature type="binding site" evidence="15">
    <location>
        <position position="101"/>
    </location>
    <ligand>
        <name>substrate</name>
    </ligand>
</feature>
<dbReference type="Proteomes" id="UP000315377">
    <property type="component" value="Chromosome"/>
</dbReference>
<evidence type="ECO:0000256" key="1">
    <source>
        <dbReference type="ARBA" id="ARBA00001589"/>
    </source>
</evidence>
<comment type="catalytic activity">
    <reaction evidence="1">
        <text>D-glucono-1,5-lactone + H2O = D-gluconate + H(+)</text>
        <dbReference type="Rhea" id="RHEA:10440"/>
        <dbReference type="ChEBI" id="CHEBI:15377"/>
        <dbReference type="ChEBI" id="CHEBI:15378"/>
        <dbReference type="ChEBI" id="CHEBI:16217"/>
        <dbReference type="ChEBI" id="CHEBI:18391"/>
        <dbReference type="EC" id="3.1.1.17"/>
    </reaction>
</comment>
<evidence type="ECO:0000313" key="18">
    <source>
        <dbReference type="EMBL" id="QDM46903.1"/>
    </source>
</evidence>
<keyword evidence="20" id="KW-1185">Reference proteome</keyword>
<protein>
    <recommendedName>
        <fullName evidence="8">Regucalcin</fullName>
        <ecNumber evidence="7">3.1.1.17</ecNumber>
    </recommendedName>
    <alternativeName>
        <fullName evidence="13">Gluconolactonase</fullName>
    </alternativeName>
</protein>
<feature type="binding site" evidence="15">
    <location>
        <position position="154"/>
    </location>
    <ligand>
        <name>a divalent metal cation</name>
        <dbReference type="ChEBI" id="CHEBI:60240"/>
    </ligand>
</feature>
<dbReference type="InterPro" id="IPR013658">
    <property type="entry name" value="SGL"/>
</dbReference>
<dbReference type="Proteomes" id="UP001209276">
    <property type="component" value="Unassembled WGS sequence"/>
</dbReference>
<dbReference type="GO" id="GO:0030234">
    <property type="term" value="F:enzyme regulator activity"/>
    <property type="evidence" value="ECO:0007669"/>
    <property type="project" value="InterPro"/>
</dbReference>
<evidence type="ECO:0000313" key="20">
    <source>
        <dbReference type="Proteomes" id="UP001209276"/>
    </source>
</evidence>
<comment type="cofactor">
    <cofactor evidence="15">
        <name>Zn(2+)</name>
        <dbReference type="ChEBI" id="CHEBI:29105"/>
    </cofactor>
    <text evidence="15">Binds 1 divalent metal cation per subunit.</text>
</comment>
<dbReference type="GO" id="GO:0005737">
    <property type="term" value="C:cytoplasm"/>
    <property type="evidence" value="ECO:0007669"/>
    <property type="project" value="UniProtKB-SubCell"/>
</dbReference>
<keyword evidence="15" id="KW-0862">Zinc</keyword>
<organism evidence="18 19">
    <name type="scientific">Paenibacillus thiaminolyticus</name>
    <name type="common">Bacillus thiaminolyticus</name>
    <dbReference type="NCBI Taxonomy" id="49283"/>
    <lineage>
        <taxon>Bacteria</taxon>
        <taxon>Bacillati</taxon>
        <taxon>Bacillota</taxon>
        <taxon>Bacilli</taxon>
        <taxon>Bacillales</taxon>
        <taxon>Paenibacillaceae</taxon>
        <taxon>Paenibacillus</taxon>
    </lineage>
</organism>
<evidence type="ECO:0000256" key="14">
    <source>
        <dbReference type="PIRSR" id="PIRSR605511-1"/>
    </source>
</evidence>
<keyword evidence="9" id="KW-0963">Cytoplasm</keyword>
<keyword evidence="12" id="KW-0106">Calcium</keyword>
<evidence type="ECO:0000256" key="4">
    <source>
        <dbReference type="ARBA" id="ARBA00001946"/>
    </source>
</evidence>
<dbReference type="PRINTS" id="PR01791">
    <property type="entry name" value="REGUCALCIN"/>
</dbReference>
<dbReference type="EMBL" id="JAMDMM010000023">
    <property type="protein sequence ID" value="MCY9607949.1"/>
    <property type="molecule type" value="Genomic_DNA"/>
</dbReference>
<dbReference type="InterPro" id="IPR005511">
    <property type="entry name" value="SMP-30"/>
</dbReference>
<dbReference type="PRINTS" id="PR01790">
    <property type="entry name" value="SMP30FAMILY"/>
</dbReference>
<evidence type="ECO:0000313" key="19">
    <source>
        <dbReference type="Proteomes" id="UP000315377"/>
    </source>
</evidence>
<evidence type="ECO:0000256" key="3">
    <source>
        <dbReference type="ARBA" id="ARBA00001936"/>
    </source>
</evidence>
<keyword evidence="11" id="KW-0378">Hydrolase</keyword>
<evidence type="ECO:0000313" key="17">
    <source>
        <dbReference type="EMBL" id="MCY9607949.1"/>
    </source>
</evidence>
<dbReference type="Gene3D" id="2.120.10.30">
    <property type="entry name" value="TolB, C-terminal domain"/>
    <property type="match status" value="1"/>
</dbReference>
<comment type="cofactor">
    <cofactor evidence="2">
        <name>Ca(2+)</name>
        <dbReference type="ChEBI" id="CHEBI:29108"/>
    </cofactor>
</comment>
<evidence type="ECO:0000256" key="13">
    <source>
        <dbReference type="ARBA" id="ARBA00032464"/>
    </source>
</evidence>
<feature type="active site" description="Proton donor/acceptor" evidence="14">
    <location>
        <position position="204"/>
    </location>
</feature>
<evidence type="ECO:0000256" key="7">
    <source>
        <dbReference type="ARBA" id="ARBA00013227"/>
    </source>
</evidence>
<feature type="binding site" evidence="15">
    <location>
        <position position="204"/>
    </location>
    <ligand>
        <name>a divalent metal cation</name>
        <dbReference type="ChEBI" id="CHEBI:60240"/>
    </ligand>
</feature>
<dbReference type="Pfam" id="PF08450">
    <property type="entry name" value="SGL"/>
    <property type="match status" value="1"/>
</dbReference>
<dbReference type="SUPFAM" id="SSF63829">
    <property type="entry name" value="Calcium-dependent phosphotriesterase"/>
    <property type="match status" value="1"/>
</dbReference>
<dbReference type="RefSeq" id="WP_087441306.1">
    <property type="nucleotide sequence ID" value="NZ_CABMNB010000019.1"/>
</dbReference>
<name>A0AAP9DYT7_PANTH</name>
<feature type="domain" description="SMP-30/Gluconolactonase/LRE-like region" evidence="16">
    <location>
        <begin position="13"/>
        <end position="264"/>
    </location>
</feature>
<dbReference type="GO" id="GO:0019853">
    <property type="term" value="P:L-ascorbic acid biosynthetic process"/>
    <property type="evidence" value="ECO:0007669"/>
    <property type="project" value="TreeGrafter"/>
</dbReference>
<proteinExistence type="inferred from homology"/>
<reference evidence="17 20" key="2">
    <citation type="submission" date="2022-05" db="EMBL/GenBank/DDBJ databases">
        <title>Genome Sequencing of Bee-Associated Microbes.</title>
        <authorList>
            <person name="Dunlap C."/>
        </authorList>
    </citation>
    <scope>NUCLEOTIDE SEQUENCE [LARGE SCALE GENOMIC DNA]</scope>
    <source>
        <strain evidence="17 20">NRRL B-14613</strain>
    </source>
</reference>
<evidence type="ECO:0000256" key="5">
    <source>
        <dbReference type="ARBA" id="ARBA00004496"/>
    </source>
</evidence>
<dbReference type="GO" id="GO:0004341">
    <property type="term" value="F:gluconolactonase activity"/>
    <property type="evidence" value="ECO:0007669"/>
    <property type="project" value="UniProtKB-EC"/>
</dbReference>
<sequence>MKAELSYDARAELGEGPVWDERTQRLYWVDITGRAIHFAEPASGKRETLAMPSYVGAVALTESGRRLLCVLQDGFYFVHPDTKEVDRIGEPVLRTGQMRFNDAKCDPAGRLVAGTLSLFDGKLSLSKGEGEASLYRLDPDGRVVILREGITLSNGMGWSPDGGTMYYIDTPTMRVDAFDYDVGRGELGNRRPVIRISDGEGIPDGMTVDADGMVWVAHWGGARITRWNPETGAQLAAVPIPAANTTSLCFGGPSYRELYVTTARTGMKVEQLEQQPYAGGVFRVEPGVAGLPPSRFDDRLLP</sequence>
<dbReference type="EC" id="3.1.1.17" evidence="7"/>
<dbReference type="InterPro" id="IPR008367">
    <property type="entry name" value="Regucalcin"/>
</dbReference>
<feature type="binding site" evidence="15">
    <location>
        <position position="15"/>
    </location>
    <ligand>
        <name>a divalent metal cation</name>
        <dbReference type="ChEBI" id="CHEBI:60240"/>
    </ligand>
</feature>
<dbReference type="PANTHER" id="PTHR10907:SF47">
    <property type="entry name" value="REGUCALCIN"/>
    <property type="match status" value="1"/>
</dbReference>
<evidence type="ECO:0000256" key="9">
    <source>
        <dbReference type="ARBA" id="ARBA00022490"/>
    </source>
</evidence>
<dbReference type="PANTHER" id="PTHR10907">
    <property type="entry name" value="REGUCALCIN"/>
    <property type="match status" value="1"/>
</dbReference>
<keyword evidence="10 15" id="KW-0479">Metal-binding</keyword>
<evidence type="ECO:0000256" key="8">
    <source>
        <dbReference type="ARBA" id="ARBA00016808"/>
    </source>
</evidence>
<evidence type="ECO:0000256" key="15">
    <source>
        <dbReference type="PIRSR" id="PIRSR605511-2"/>
    </source>
</evidence>
<evidence type="ECO:0000256" key="2">
    <source>
        <dbReference type="ARBA" id="ARBA00001913"/>
    </source>
</evidence>
<evidence type="ECO:0000256" key="11">
    <source>
        <dbReference type="ARBA" id="ARBA00022801"/>
    </source>
</evidence>
<dbReference type="EMBL" id="CP041405">
    <property type="protein sequence ID" value="QDM46903.1"/>
    <property type="molecule type" value="Genomic_DNA"/>
</dbReference>
<evidence type="ECO:0000256" key="10">
    <source>
        <dbReference type="ARBA" id="ARBA00022723"/>
    </source>
</evidence>
<feature type="binding site" evidence="15">
    <location>
        <position position="99"/>
    </location>
    <ligand>
        <name>substrate</name>
    </ligand>
</feature>
<accession>A0AAP9DYT7</accession>
<gene>
    <name evidence="18" type="ORF">FLT43_28150</name>
    <name evidence="17" type="ORF">M5W83_12430</name>
</gene>
<comment type="cofactor">
    <cofactor evidence="3">
        <name>Mn(2+)</name>
        <dbReference type="ChEBI" id="CHEBI:29035"/>
    </cofactor>
</comment>
<dbReference type="GeneID" id="76999837"/>
<evidence type="ECO:0000259" key="16">
    <source>
        <dbReference type="Pfam" id="PF08450"/>
    </source>
</evidence>
<dbReference type="GO" id="GO:0005509">
    <property type="term" value="F:calcium ion binding"/>
    <property type="evidence" value="ECO:0007669"/>
    <property type="project" value="InterPro"/>
</dbReference>
<evidence type="ECO:0000256" key="12">
    <source>
        <dbReference type="ARBA" id="ARBA00022837"/>
    </source>
</evidence>
<comment type="cofactor">
    <cofactor evidence="4">
        <name>Mg(2+)</name>
        <dbReference type="ChEBI" id="CHEBI:18420"/>
    </cofactor>
</comment>
<evidence type="ECO:0000256" key="6">
    <source>
        <dbReference type="ARBA" id="ARBA00008853"/>
    </source>
</evidence>